<evidence type="ECO:0000313" key="1">
    <source>
        <dbReference type="EMBL" id="KAK3887590.1"/>
    </source>
</evidence>
<evidence type="ECO:0000313" key="2">
    <source>
        <dbReference type="Proteomes" id="UP001286313"/>
    </source>
</evidence>
<comment type="caution">
    <text evidence="1">The sequence shown here is derived from an EMBL/GenBank/DDBJ whole genome shotgun (WGS) entry which is preliminary data.</text>
</comment>
<gene>
    <name evidence="1" type="ORF">Pcinc_008294</name>
</gene>
<name>A0AAE1KZK7_PETCI</name>
<dbReference type="EMBL" id="JAWQEG010000621">
    <property type="protein sequence ID" value="KAK3887590.1"/>
    <property type="molecule type" value="Genomic_DNA"/>
</dbReference>
<proteinExistence type="predicted"/>
<dbReference type="Proteomes" id="UP001286313">
    <property type="component" value="Unassembled WGS sequence"/>
</dbReference>
<protein>
    <submittedName>
        <fullName evidence="1">Uncharacterized protein</fullName>
    </submittedName>
</protein>
<accession>A0AAE1KZK7</accession>
<organism evidence="1 2">
    <name type="scientific">Petrolisthes cinctipes</name>
    <name type="common">Flat porcelain crab</name>
    <dbReference type="NCBI Taxonomy" id="88211"/>
    <lineage>
        <taxon>Eukaryota</taxon>
        <taxon>Metazoa</taxon>
        <taxon>Ecdysozoa</taxon>
        <taxon>Arthropoda</taxon>
        <taxon>Crustacea</taxon>
        <taxon>Multicrustacea</taxon>
        <taxon>Malacostraca</taxon>
        <taxon>Eumalacostraca</taxon>
        <taxon>Eucarida</taxon>
        <taxon>Decapoda</taxon>
        <taxon>Pleocyemata</taxon>
        <taxon>Anomura</taxon>
        <taxon>Galatheoidea</taxon>
        <taxon>Porcellanidae</taxon>
        <taxon>Petrolisthes</taxon>
    </lineage>
</organism>
<dbReference type="AlphaFoldDB" id="A0AAE1KZK7"/>
<reference evidence="1" key="1">
    <citation type="submission" date="2023-10" db="EMBL/GenBank/DDBJ databases">
        <title>Genome assemblies of two species of porcelain crab, Petrolisthes cinctipes and Petrolisthes manimaculis (Anomura: Porcellanidae).</title>
        <authorList>
            <person name="Angst P."/>
        </authorList>
    </citation>
    <scope>NUCLEOTIDE SEQUENCE</scope>
    <source>
        <strain evidence="1">PB745_01</strain>
        <tissue evidence="1">Gill</tissue>
    </source>
</reference>
<sequence length="176" mass="20022">MVLGISYSSNLTAFLTVVRQPRSIDTFKELLDSDLPVVGLGPIFGNLMKTSVNVYLKELFKNFVPMPTEPELLVKEGRAGYLTSFHNSEYFVAQVNSEYSKPIVRSMKLVLHISAQAYICPHHHLHTHTYNLERTLQLRHSFGVDRTREATDTCYKPSLNWRGVQRQGLLLTVGDL</sequence>
<keyword evidence="2" id="KW-1185">Reference proteome</keyword>